<proteinExistence type="predicted"/>
<gene>
    <name evidence="2" type="ORF">B0T11DRAFT_281238</name>
</gene>
<feature type="region of interest" description="Disordered" evidence="1">
    <location>
        <begin position="1"/>
        <end position="47"/>
    </location>
</feature>
<accession>A0A8K0TJK4</accession>
<feature type="region of interest" description="Disordered" evidence="1">
    <location>
        <begin position="63"/>
        <end position="88"/>
    </location>
</feature>
<protein>
    <submittedName>
        <fullName evidence="2">Uncharacterized protein</fullName>
    </submittedName>
</protein>
<dbReference type="EMBL" id="JAGPXD010000003">
    <property type="protein sequence ID" value="KAH7362671.1"/>
    <property type="molecule type" value="Genomic_DNA"/>
</dbReference>
<name>A0A8K0TJK4_9PEZI</name>
<organism evidence="2 3">
    <name type="scientific">Plectosphaerella cucumerina</name>
    <dbReference type="NCBI Taxonomy" id="40658"/>
    <lineage>
        <taxon>Eukaryota</taxon>
        <taxon>Fungi</taxon>
        <taxon>Dikarya</taxon>
        <taxon>Ascomycota</taxon>
        <taxon>Pezizomycotina</taxon>
        <taxon>Sordariomycetes</taxon>
        <taxon>Hypocreomycetidae</taxon>
        <taxon>Glomerellales</taxon>
        <taxon>Plectosphaerellaceae</taxon>
        <taxon>Plectosphaerella</taxon>
    </lineage>
</organism>
<reference evidence="2" key="1">
    <citation type="journal article" date="2021" name="Nat. Commun.">
        <title>Genetic determinants of endophytism in the Arabidopsis root mycobiome.</title>
        <authorList>
            <person name="Mesny F."/>
            <person name="Miyauchi S."/>
            <person name="Thiergart T."/>
            <person name="Pickel B."/>
            <person name="Atanasova L."/>
            <person name="Karlsson M."/>
            <person name="Huettel B."/>
            <person name="Barry K.W."/>
            <person name="Haridas S."/>
            <person name="Chen C."/>
            <person name="Bauer D."/>
            <person name="Andreopoulos W."/>
            <person name="Pangilinan J."/>
            <person name="LaButti K."/>
            <person name="Riley R."/>
            <person name="Lipzen A."/>
            <person name="Clum A."/>
            <person name="Drula E."/>
            <person name="Henrissat B."/>
            <person name="Kohler A."/>
            <person name="Grigoriev I.V."/>
            <person name="Martin F.M."/>
            <person name="Hacquard S."/>
        </authorList>
    </citation>
    <scope>NUCLEOTIDE SEQUENCE</scope>
    <source>
        <strain evidence="2">MPI-CAGE-AT-0016</strain>
    </source>
</reference>
<dbReference type="AlphaFoldDB" id="A0A8K0TJK4"/>
<dbReference type="Proteomes" id="UP000813385">
    <property type="component" value="Unassembled WGS sequence"/>
</dbReference>
<evidence type="ECO:0000313" key="2">
    <source>
        <dbReference type="EMBL" id="KAH7362671.1"/>
    </source>
</evidence>
<comment type="caution">
    <text evidence="2">The sequence shown here is derived from an EMBL/GenBank/DDBJ whole genome shotgun (WGS) entry which is preliminary data.</text>
</comment>
<evidence type="ECO:0000256" key="1">
    <source>
        <dbReference type="SAM" id="MobiDB-lite"/>
    </source>
</evidence>
<keyword evidence="3" id="KW-1185">Reference proteome</keyword>
<sequence length="260" mass="28516">MGQRTSSWRTNNCTSPASFRGEPGIAATVGNNPPAESRVESQMPSPDHVRLRTRMANLNLRRRMRRQHTASRPMARRGQPATSQRGALPHNVGRCENYNETYLAAEDPDLRCIPWCLTCVRPQGMTRPSSKLDFFLRTASDGYGSSLPSRADAGVAVGLWALSRVPPSHELPHNTACLAAFSPRYRSDARGWGPVNPPRQLLASPSIKVFCGCIACASRGQGRIFTANRTLRRCCHWPFWKACSCRAIAPGGTTGKQGEG</sequence>
<evidence type="ECO:0000313" key="3">
    <source>
        <dbReference type="Proteomes" id="UP000813385"/>
    </source>
</evidence>
<feature type="compositionally biased region" description="Polar residues" evidence="1">
    <location>
        <begin position="1"/>
        <end position="17"/>
    </location>
</feature>